<evidence type="ECO:0000256" key="1">
    <source>
        <dbReference type="SAM" id="SignalP"/>
    </source>
</evidence>
<protein>
    <submittedName>
        <fullName evidence="2">Uncharacterized protein</fullName>
    </submittedName>
</protein>
<gene>
    <name evidence="2" type="ORF">L9F63_011613</name>
</gene>
<dbReference type="Gene3D" id="3.15.10.30">
    <property type="entry name" value="Haemolymph juvenile hormone binding protein"/>
    <property type="match status" value="1"/>
</dbReference>
<evidence type="ECO:0000313" key="3">
    <source>
        <dbReference type="Proteomes" id="UP001233999"/>
    </source>
</evidence>
<keyword evidence="3" id="KW-1185">Reference proteome</keyword>
<dbReference type="Pfam" id="PF06585">
    <property type="entry name" value="JHBP"/>
    <property type="match status" value="1"/>
</dbReference>
<proteinExistence type="predicted"/>
<keyword evidence="1" id="KW-0732">Signal</keyword>
<organism evidence="2 3">
    <name type="scientific">Diploptera punctata</name>
    <name type="common">Pacific beetle cockroach</name>
    <dbReference type="NCBI Taxonomy" id="6984"/>
    <lineage>
        <taxon>Eukaryota</taxon>
        <taxon>Metazoa</taxon>
        <taxon>Ecdysozoa</taxon>
        <taxon>Arthropoda</taxon>
        <taxon>Hexapoda</taxon>
        <taxon>Insecta</taxon>
        <taxon>Pterygota</taxon>
        <taxon>Neoptera</taxon>
        <taxon>Polyneoptera</taxon>
        <taxon>Dictyoptera</taxon>
        <taxon>Blattodea</taxon>
        <taxon>Blaberoidea</taxon>
        <taxon>Blaberidae</taxon>
        <taxon>Diplopterinae</taxon>
        <taxon>Diploptera</taxon>
    </lineage>
</organism>
<reference evidence="2" key="1">
    <citation type="journal article" date="2023" name="IScience">
        <title>Live-bearing cockroach genome reveals convergent evolutionary mechanisms linked to viviparity in insects and beyond.</title>
        <authorList>
            <person name="Fouks B."/>
            <person name="Harrison M.C."/>
            <person name="Mikhailova A.A."/>
            <person name="Marchal E."/>
            <person name="English S."/>
            <person name="Carruthers M."/>
            <person name="Jennings E.C."/>
            <person name="Chiamaka E.L."/>
            <person name="Frigard R.A."/>
            <person name="Pippel M."/>
            <person name="Attardo G.M."/>
            <person name="Benoit J.B."/>
            <person name="Bornberg-Bauer E."/>
            <person name="Tobe S.S."/>
        </authorList>
    </citation>
    <scope>NUCLEOTIDE SEQUENCE</scope>
    <source>
        <strain evidence="2">Stay&amp;Tobe</strain>
    </source>
</reference>
<reference evidence="2" key="2">
    <citation type="submission" date="2023-05" db="EMBL/GenBank/DDBJ databases">
        <authorList>
            <person name="Fouks B."/>
        </authorList>
    </citation>
    <scope>NUCLEOTIDE SEQUENCE</scope>
    <source>
        <strain evidence="2">Stay&amp;Tobe</strain>
        <tissue evidence="2">Testes</tissue>
    </source>
</reference>
<feature type="chain" id="PRO_5042134499" evidence="1">
    <location>
        <begin position="21"/>
        <end position="220"/>
    </location>
</feature>
<dbReference type="PANTHER" id="PTHR11008:SF9">
    <property type="entry name" value="PROTEIN TAKEOUT-LIKE PROTEIN"/>
    <property type="match status" value="1"/>
</dbReference>
<dbReference type="Proteomes" id="UP001233999">
    <property type="component" value="Unassembled WGS sequence"/>
</dbReference>
<dbReference type="InterPro" id="IPR010562">
    <property type="entry name" value="Haemolymph_juvenile_hormone-bd"/>
</dbReference>
<evidence type="ECO:0000313" key="2">
    <source>
        <dbReference type="EMBL" id="KAJ9597516.1"/>
    </source>
</evidence>
<dbReference type="InterPro" id="IPR038606">
    <property type="entry name" value="To_sf"/>
</dbReference>
<name>A0AAD8AEH2_DIPPU</name>
<sequence length="220" mass="24059">MNCFIPVAILVIALTCNSHGLHEQQDTITGSLKLRRLLAENNDIDEAILAAFENLRAEMSTGNSELGIPPLDPYTIGDFVLDMEIEKFRVNLTLENSTMSKLSGFVVNSIHNDLENLKADFNVTVPQLYLEGQYIADGELEDFINITGNGSYTLELQSLTTWGTVTLGSQDNSGDAPVIIESLDIDFFIDALKTDFENLMGGGPLEDIANELISTNGHST</sequence>
<dbReference type="EMBL" id="JASPKZ010001602">
    <property type="protein sequence ID" value="KAJ9597516.1"/>
    <property type="molecule type" value="Genomic_DNA"/>
</dbReference>
<dbReference type="SMART" id="SM00700">
    <property type="entry name" value="JHBP"/>
    <property type="match status" value="1"/>
</dbReference>
<comment type="caution">
    <text evidence="2">The sequence shown here is derived from an EMBL/GenBank/DDBJ whole genome shotgun (WGS) entry which is preliminary data.</text>
</comment>
<dbReference type="AlphaFoldDB" id="A0AAD8AEH2"/>
<feature type="signal peptide" evidence="1">
    <location>
        <begin position="1"/>
        <end position="20"/>
    </location>
</feature>
<dbReference type="PANTHER" id="PTHR11008">
    <property type="entry name" value="PROTEIN TAKEOUT-LIKE PROTEIN"/>
    <property type="match status" value="1"/>
</dbReference>
<accession>A0AAD8AEH2</accession>